<evidence type="ECO:0008006" key="4">
    <source>
        <dbReference type="Google" id="ProtNLM"/>
    </source>
</evidence>
<protein>
    <recommendedName>
        <fullName evidence="4">Flagellar hook-length control protein FliK</fullName>
    </recommendedName>
</protein>
<reference evidence="2 3" key="1">
    <citation type="submission" date="2018-08" db="EMBL/GenBank/DDBJ databases">
        <title>Bacillus jemisoniae sp. nov., Bacillus chryseoplanitiae sp. nov., Bacillus resnikiae sp. nov., and Bacillus frankliniae sp. nov., isolated from Viking spacecraft and associated surfaces.</title>
        <authorList>
            <person name="Seuylemezian A."/>
            <person name="Vaishampayan P."/>
        </authorList>
    </citation>
    <scope>NUCLEOTIDE SEQUENCE [LARGE SCALE GENOMIC DNA]</scope>
    <source>
        <strain evidence="2 3">JJ-247</strain>
    </source>
</reference>
<feature type="region of interest" description="Disordered" evidence="1">
    <location>
        <begin position="552"/>
        <end position="579"/>
    </location>
</feature>
<dbReference type="RefSeq" id="WP_119111548.1">
    <property type="nucleotide sequence ID" value="NZ_CBCSEO010000001.1"/>
</dbReference>
<organism evidence="2 3">
    <name type="scientific">Mesobacillus zeae</name>
    <dbReference type="NCBI Taxonomy" id="1917180"/>
    <lineage>
        <taxon>Bacteria</taxon>
        <taxon>Bacillati</taxon>
        <taxon>Bacillota</taxon>
        <taxon>Bacilli</taxon>
        <taxon>Bacillales</taxon>
        <taxon>Bacillaceae</taxon>
        <taxon>Mesobacillus</taxon>
    </lineage>
</organism>
<sequence>MDTNGAIGTILKQLIPESANQYSFRPGQVINAKVIRLFPDNTAEIQIGGQKLIAQLEAPLSAGQRYWFQVQPGEGKIHLRIMFPDEGGGQMSGNLSKVLMELLMPPGKESEELVRGFIRNKLPMTSETMQLALTVAKEGKSAAGNDMYDVLKLIFSNNLPFTRQVYSSLYAALKGEPFSILAERLQTALQAEPALKGAKSFIQWTAPEPGRESNEALTTKWLSGTNLDSDEAFEVMQQRGNIKQGESEAKFLERIWLKGFGNELSTVGPQPLLDGFRRFEEVVRLLQAGDLPGALALTDRMGKAAQTSAQITVGDLLPLLKNAGAGDVPQFDKPVTMHAVKKLMNLVLSDNKDFDSLFGLVAASEGIPEAQAAAKAIRESITRLGLSYEHDTTAGLKQNGNVGDELRETLKPQLIQLLSGNLPQAVRETAESLLGKITGFQLLSQETGPLQQLAVQIPFPFPGKSTDVTMQWSGRKTNEGKIDPDYCRVLFYLDLEHLGYMMVDMQVQNRIMGLVIINENEAVKEMASPLLGQLKKKLSAIEYHLSSVTFTKPSAQKDKEPSGHASMGPAGYSGVDIKI</sequence>
<evidence type="ECO:0000313" key="3">
    <source>
        <dbReference type="Proteomes" id="UP000265816"/>
    </source>
</evidence>
<dbReference type="Proteomes" id="UP000265816">
    <property type="component" value="Unassembled WGS sequence"/>
</dbReference>
<dbReference type="AlphaFoldDB" id="A0A398BH54"/>
<comment type="caution">
    <text evidence="2">The sequence shown here is derived from an EMBL/GenBank/DDBJ whole genome shotgun (WGS) entry which is preliminary data.</text>
</comment>
<dbReference type="EMBL" id="QWVT01000008">
    <property type="protein sequence ID" value="RID87978.1"/>
    <property type="molecule type" value="Genomic_DNA"/>
</dbReference>
<dbReference type="OrthoDB" id="2351076at2"/>
<accession>A0A398BH54</accession>
<gene>
    <name evidence="2" type="ORF">D1970_03855</name>
</gene>
<evidence type="ECO:0000256" key="1">
    <source>
        <dbReference type="SAM" id="MobiDB-lite"/>
    </source>
</evidence>
<name>A0A398BH54_9BACI</name>
<evidence type="ECO:0000313" key="2">
    <source>
        <dbReference type="EMBL" id="RID87978.1"/>
    </source>
</evidence>
<proteinExistence type="predicted"/>
<keyword evidence="3" id="KW-1185">Reference proteome</keyword>